<dbReference type="EMBL" id="LKMD01000100">
    <property type="protein sequence ID" value="PIB00494.1"/>
    <property type="molecule type" value="Genomic_DNA"/>
</dbReference>
<accession>A0A2G5I7K0</accession>
<evidence type="ECO:0000313" key="2">
    <source>
        <dbReference type="EMBL" id="PIB00494.1"/>
    </source>
</evidence>
<keyword evidence="5" id="KW-1185">Reference proteome</keyword>
<proteinExistence type="predicted"/>
<dbReference type="AlphaFoldDB" id="A0A2G5I7K0"/>
<feature type="region of interest" description="Disordered" evidence="1">
    <location>
        <begin position="689"/>
        <end position="716"/>
    </location>
</feature>
<reference evidence="3 5" key="2">
    <citation type="submission" date="2023-09" db="EMBL/GenBank/DDBJ databases">
        <title>Complete-Gapless Cercospora beticola genome.</title>
        <authorList>
            <person name="Wyatt N.A."/>
            <person name="Spanner R.E."/>
            <person name="Bolton M.D."/>
        </authorList>
    </citation>
    <scope>NUCLEOTIDE SEQUENCE [LARGE SCALE GENOMIC DNA]</scope>
    <source>
        <strain evidence="3">Cb09-40</strain>
    </source>
</reference>
<dbReference type="Proteomes" id="UP000230605">
    <property type="component" value="Chromosome 1"/>
</dbReference>
<evidence type="ECO:0000256" key="1">
    <source>
        <dbReference type="SAM" id="MobiDB-lite"/>
    </source>
</evidence>
<gene>
    <name evidence="2" type="ORF">CB0940_00407</name>
    <name evidence="3" type="ORF">RHO25_000427</name>
</gene>
<feature type="compositionally biased region" description="Polar residues" evidence="1">
    <location>
        <begin position="696"/>
        <end position="705"/>
    </location>
</feature>
<evidence type="ECO:0000313" key="3">
    <source>
        <dbReference type="EMBL" id="WPA95824.1"/>
    </source>
</evidence>
<dbReference type="Proteomes" id="UP001302367">
    <property type="component" value="Chromosome 1"/>
</dbReference>
<feature type="compositionally biased region" description="Low complexity" evidence="1">
    <location>
        <begin position="367"/>
        <end position="383"/>
    </location>
</feature>
<feature type="region of interest" description="Disordered" evidence="1">
    <location>
        <begin position="317"/>
        <end position="391"/>
    </location>
</feature>
<name>A0A2G5I7K0_CERBT</name>
<feature type="compositionally biased region" description="Polar residues" evidence="1">
    <location>
        <begin position="346"/>
        <end position="366"/>
    </location>
</feature>
<protein>
    <submittedName>
        <fullName evidence="2">Uncharacterized protein</fullName>
    </submittedName>
</protein>
<reference evidence="2 4" key="1">
    <citation type="submission" date="2015-10" db="EMBL/GenBank/DDBJ databases">
        <title>The cercosporin biosynthetic gene cluster was horizontally transferred to several fungal lineages and shown to be expanded in Cercospora beticola based on microsynteny with recipient genomes.</title>
        <authorList>
            <person name="De Jonge R."/>
            <person name="Ebert M.K."/>
            <person name="Suttle J.C."/>
            <person name="Jurick Ii W.M."/>
            <person name="Secor G.A."/>
            <person name="Thomma B.P."/>
            <person name="Van De Peer Y."/>
            <person name="Bolton M.D."/>
        </authorList>
    </citation>
    <scope>NUCLEOTIDE SEQUENCE [LARGE SCALE GENOMIC DNA]</scope>
    <source>
        <strain evidence="2 4">09-40</strain>
    </source>
</reference>
<organism evidence="2 4">
    <name type="scientific">Cercospora beticola</name>
    <name type="common">Sugarbeet leaf spot fungus</name>
    <dbReference type="NCBI Taxonomy" id="122368"/>
    <lineage>
        <taxon>Eukaryota</taxon>
        <taxon>Fungi</taxon>
        <taxon>Dikarya</taxon>
        <taxon>Ascomycota</taxon>
        <taxon>Pezizomycotina</taxon>
        <taxon>Dothideomycetes</taxon>
        <taxon>Dothideomycetidae</taxon>
        <taxon>Mycosphaerellales</taxon>
        <taxon>Mycosphaerellaceae</taxon>
        <taxon>Cercospora</taxon>
    </lineage>
</organism>
<feature type="compositionally biased region" description="Low complexity" evidence="1">
    <location>
        <begin position="335"/>
        <end position="344"/>
    </location>
</feature>
<evidence type="ECO:0000313" key="4">
    <source>
        <dbReference type="Proteomes" id="UP000230605"/>
    </source>
</evidence>
<evidence type="ECO:0000313" key="5">
    <source>
        <dbReference type="Proteomes" id="UP001302367"/>
    </source>
</evidence>
<dbReference type="OrthoDB" id="3944128at2759"/>
<feature type="compositionally biased region" description="Low complexity" evidence="1">
    <location>
        <begin position="706"/>
        <end position="716"/>
    </location>
</feature>
<dbReference type="EMBL" id="CP134184">
    <property type="protein sequence ID" value="WPA95824.1"/>
    <property type="molecule type" value="Genomic_DNA"/>
</dbReference>
<sequence length="746" mass="78434">MLWFAAFVGPAIATEAGHRFGLPRDANVTAVTDISPTGPNAFNTSAYCASQMSQYFATYNPTGVFTTSTITDYIGFDDTGEQTGKIVTQSYSTRTITFTKEAYMAWQQGGAKPPCCNTCQLKAGTIEFFWWPDLAQITTTTSDPVASPTNNVIVTAMGKDGLVFTSPTVYMAFSSLYAKNFCGTVGEIWENTTIGFHPSEISTINEYSYTYYSYFTTTERGSTITGLADAKGTRLPPSPLKYADLAQNCSTISGYVYFEKNPQNDVGGGWEHDPCHPVLAIPKALLNMQQAWQDAQCTVLDGYGAYDPPIALTPATAAATPTLPPQPDKTDTHTEAPVTTTHTALPDSQPTNLPNQGIVSGNEPSETTWTIGPPTPETPIIQPSQSDLDTPFVLGTETETRQFKPHVEASGKALSSIGRTLQNVGAGQQQPVQTTVEVFTIIEVTINPAGTTSVLTRTTEAILQPARTVVQATTDRGGFVTMKTIIEAEKGKPGQQVGNDGTVYTILHESTLADGRRTVVPSVVLLGGAIPAQLEGSGAHVAVPIITAGGNVYTANSNYAFDIDGTMLKPGGTVTVDGTTLRLGVDGMTAIINGQTVPMAKVTSSEVPDTTITVGGNILTGDATGGFVVAPGTILSIGGSSVIISGTAYALKTNSAGETLLIAGPSDASSTAGNVAGYIMSVIGETHSRNEANARARTSTTRNEGSTATREVETTSTVSSATSTTINKTWLPSWCFAIILALIASI</sequence>